<keyword evidence="1" id="KW-0812">Transmembrane</keyword>
<dbReference type="Proteomes" id="UP001424741">
    <property type="component" value="Unassembled WGS sequence"/>
</dbReference>
<evidence type="ECO:0000256" key="1">
    <source>
        <dbReference type="SAM" id="Phobius"/>
    </source>
</evidence>
<name>A0ABP9UXM4_9BACT</name>
<comment type="caution">
    <text evidence="2">The sequence shown here is derived from an EMBL/GenBank/DDBJ whole genome shotgun (WGS) entry which is preliminary data.</text>
</comment>
<sequence length="215" mass="23603">MSAQVQVQHTDGSITKLTVEEISEQLEQGKLQGGEFAWRHGMSEWLQLDDWDEFAAPPAPPAPPARPRQQLVIEDEEDVVSVVPDKSAMAAHSQKSLSKKKSTTRAKSLNARQIARVRRNNKLLFAAIDIVSSVHFVRAIFVLLVGSAILAQHWRDKMESFFMYLLIGGGSALVIASISAAVTMLRGGKFIASFPIWFFGWTVALIGIALLGAYG</sequence>
<feature type="transmembrane region" description="Helical" evidence="1">
    <location>
        <begin position="123"/>
        <end position="149"/>
    </location>
</feature>
<dbReference type="EMBL" id="BAABRL010000001">
    <property type="protein sequence ID" value="GAA5494089.1"/>
    <property type="molecule type" value="Genomic_DNA"/>
</dbReference>
<keyword evidence="1" id="KW-1133">Transmembrane helix</keyword>
<protein>
    <recommendedName>
        <fullName evidence="4">GYF domain-containing protein</fullName>
    </recommendedName>
</protein>
<reference evidence="2 3" key="1">
    <citation type="submission" date="2024-02" db="EMBL/GenBank/DDBJ databases">
        <title>Rubritalea halochordaticola NBRC 107102.</title>
        <authorList>
            <person name="Ichikawa N."/>
            <person name="Katano-Makiyama Y."/>
            <person name="Hidaka K."/>
        </authorList>
    </citation>
    <scope>NUCLEOTIDE SEQUENCE [LARGE SCALE GENOMIC DNA]</scope>
    <source>
        <strain evidence="2 3">NBRC 107102</strain>
    </source>
</reference>
<dbReference type="RefSeq" id="WP_346187126.1">
    <property type="nucleotide sequence ID" value="NZ_BAABRL010000001.1"/>
</dbReference>
<evidence type="ECO:0000313" key="3">
    <source>
        <dbReference type="Proteomes" id="UP001424741"/>
    </source>
</evidence>
<evidence type="ECO:0000313" key="2">
    <source>
        <dbReference type="EMBL" id="GAA5494089.1"/>
    </source>
</evidence>
<proteinExistence type="predicted"/>
<accession>A0ABP9UXM4</accession>
<feature type="transmembrane region" description="Helical" evidence="1">
    <location>
        <begin position="161"/>
        <end position="182"/>
    </location>
</feature>
<keyword evidence="3" id="KW-1185">Reference proteome</keyword>
<gene>
    <name evidence="2" type="ORF">Rhal01_00245</name>
</gene>
<keyword evidence="1" id="KW-0472">Membrane</keyword>
<organism evidence="2 3">
    <name type="scientific">Rubritalea halochordaticola</name>
    <dbReference type="NCBI Taxonomy" id="714537"/>
    <lineage>
        <taxon>Bacteria</taxon>
        <taxon>Pseudomonadati</taxon>
        <taxon>Verrucomicrobiota</taxon>
        <taxon>Verrucomicrobiia</taxon>
        <taxon>Verrucomicrobiales</taxon>
        <taxon>Rubritaleaceae</taxon>
        <taxon>Rubritalea</taxon>
    </lineage>
</organism>
<feature type="transmembrane region" description="Helical" evidence="1">
    <location>
        <begin position="194"/>
        <end position="214"/>
    </location>
</feature>
<evidence type="ECO:0008006" key="4">
    <source>
        <dbReference type="Google" id="ProtNLM"/>
    </source>
</evidence>